<dbReference type="GO" id="GO:0004665">
    <property type="term" value="F:prephenate dehydrogenase (NADP+) activity"/>
    <property type="evidence" value="ECO:0007669"/>
    <property type="project" value="InterPro"/>
</dbReference>
<proteinExistence type="predicted"/>
<organism evidence="4 5">
    <name type="scientific">Capsaspora owczarzaki (strain ATCC 30864)</name>
    <dbReference type="NCBI Taxonomy" id="595528"/>
    <lineage>
        <taxon>Eukaryota</taxon>
        <taxon>Filasterea</taxon>
        <taxon>Capsaspora</taxon>
    </lineage>
</organism>
<dbReference type="Pfam" id="PF20463">
    <property type="entry name" value="PDH_C"/>
    <property type="match status" value="1"/>
</dbReference>
<name>A0A0D2X3C1_CAPO3</name>
<evidence type="ECO:0000313" key="4">
    <source>
        <dbReference type="EMBL" id="KJE94049.1"/>
    </source>
</evidence>
<dbReference type="FunCoup" id="A0A0D2X3C1">
    <property type="interactions" value="74"/>
</dbReference>
<dbReference type="InterPro" id="IPR046825">
    <property type="entry name" value="PDH_C"/>
</dbReference>
<dbReference type="EMBL" id="KE346366">
    <property type="protein sequence ID" value="KJE94049.1"/>
    <property type="molecule type" value="Genomic_DNA"/>
</dbReference>
<feature type="domain" description="Prephenate/arogenate dehydrogenase" evidence="3">
    <location>
        <begin position="4"/>
        <end position="296"/>
    </location>
</feature>
<dbReference type="Gene3D" id="3.40.50.720">
    <property type="entry name" value="NAD(P)-binding Rossmann-like Domain"/>
    <property type="match status" value="1"/>
</dbReference>
<dbReference type="GO" id="GO:0008977">
    <property type="term" value="F:prephenate dehydrogenase (NAD+) activity"/>
    <property type="evidence" value="ECO:0007669"/>
    <property type="project" value="InterPro"/>
</dbReference>
<protein>
    <submittedName>
        <fullName evidence="4">Prephenate dehydrogenase</fullName>
    </submittedName>
</protein>
<evidence type="ECO:0000256" key="1">
    <source>
        <dbReference type="ARBA" id="ARBA00023002"/>
    </source>
</evidence>
<dbReference type="InterPro" id="IPR050812">
    <property type="entry name" value="Preph/Arog_dehydrog"/>
</dbReference>
<evidence type="ECO:0000313" key="5">
    <source>
        <dbReference type="Proteomes" id="UP000008743"/>
    </source>
</evidence>
<dbReference type="SUPFAM" id="SSF48179">
    <property type="entry name" value="6-phosphogluconate dehydrogenase C-terminal domain-like"/>
    <property type="match status" value="2"/>
</dbReference>
<dbReference type="GO" id="GO:0006571">
    <property type="term" value="P:tyrosine biosynthetic process"/>
    <property type="evidence" value="ECO:0007669"/>
    <property type="project" value="InterPro"/>
</dbReference>
<sequence length="485" mass="54180">MPINAVGIIGMGEMGRLYADWISKRTEHQQQQDDEEITVHCCDVPERYDELCAAYADSPRVRVHRDGFAVVRQCGLVMYSVETANMDRVVGLYGPATRVGAIVAGQTSVKAPEIAAFERHLPSDAHIVTCHSLHGPRVSPRGQTMVVIRHRCDKDDVFRDALAVFRRLESNMVEMSAETHDRITANTQVISHLGFQAMGTAWRSVGVYPWEQQRYLGGIDNVKILMCLRIFAAKPHIYSGLAMQNPQARYHVEQYVRSVSELFRLMIQERQQEFTARIYAARAAVFGRVLNESDAGTPSRSANVEACTTEQTPASSNPPAVASSSTSTRALLLPDAILAEYGLGRIPASERTPNSHLSLLAMVDAWYAMKVNPYDDLVCQTPVFRLRLGIAEYLFCDKELLDESIAAALFNKSIRGDDMEFFAAVREWATIILNGDLRGYEDHFLRVRQFFESRLQDGFKASCVLIDRLASTSATPNLQSGHKQS</sequence>
<dbReference type="RefSeq" id="XP_004347497.1">
    <property type="nucleotide sequence ID" value="XM_004347447.2"/>
</dbReference>
<reference evidence="5" key="1">
    <citation type="submission" date="2011-02" db="EMBL/GenBank/DDBJ databases">
        <title>The Genome Sequence of Capsaspora owczarzaki ATCC 30864.</title>
        <authorList>
            <person name="Russ C."/>
            <person name="Cuomo C."/>
            <person name="Burger G."/>
            <person name="Gray M.W."/>
            <person name="Holland P.W.H."/>
            <person name="King N."/>
            <person name="Lang F.B.F."/>
            <person name="Roger A.J."/>
            <person name="Ruiz-Trillo I."/>
            <person name="Young S.K."/>
            <person name="Zeng Q."/>
            <person name="Gargeya S."/>
            <person name="Alvarado L."/>
            <person name="Berlin A."/>
            <person name="Chapman S.B."/>
            <person name="Chen Z."/>
            <person name="Freedman E."/>
            <person name="Gellesch M."/>
            <person name="Goldberg J."/>
            <person name="Griggs A."/>
            <person name="Gujja S."/>
            <person name="Heilman E."/>
            <person name="Heiman D."/>
            <person name="Howarth C."/>
            <person name="Mehta T."/>
            <person name="Neiman D."/>
            <person name="Pearson M."/>
            <person name="Roberts A."/>
            <person name="Saif S."/>
            <person name="Shea T."/>
            <person name="Shenoy N."/>
            <person name="Sisk P."/>
            <person name="Stolte C."/>
            <person name="Sykes S."/>
            <person name="White J."/>
            <person name="Yandava C."/>
            <person name="Haas B."/>
            <person name="Nusbaum C."/>
            <person name="Birren B."/>
        </authorList>
    </citation>
    <scope>NUCLEOTIDE SEQUENCE</scope>
    <source>
        <strain evidence="5">ATCC 30864</strain>
    </source>
</reference>
<dbReference type="InParanoid" id="A0A0D2X3C1"/>
<dbReference type="OMA" id="WRVNACD"/>
<feature type="region of interest" description="Disordered" evidence="2">
    <location>
        <begin position="293"/>
        <end position="323"/>
    </location>
</feature>
<accession>A0A0D2X3C1</accession>
<dbReference type="AlphaFoldDB" id="A0A0D2X3C1"/>
<keyword evidence="1" id="KW-0560">Oxidoreductase</keyword>
<dbReference type="InterPro" id="IPR008927">
    <property type="entry name" value="6-PGluconate_DH-like_C_sf"/>
</dbReference>
<dbReference type="Proteomes" id="UP000008743">
    <property type="component" value="Unassembled WGS sequence"/>
</dbReference>
<evidence type="ECO:0000259" key="3">
    <source>
        <dbReference type="PROSITE" id="PS51176"/>
    </source>
</evidence>
<dbReference type="PANTHER" id="PTHR21363">
    <property type="entry name" value="PREPHENATE DEHYDROGENASE"/>
    <property type="match status" value="1"/>
</dbReference>
<evidence type="ECO:0000256" key="2">
    <source>
        <dbReference type="SAM" id="MobiDB-lite"/>
    </source>
</evidence>
<dbReference type="InterPro" id="IPR003099">
    <property type="entry name" value="Prephen_DH"/>
</dbReference>
<feature type="compositionally biased region" description="Polar residues" evidence="2">
    <location>
        <begin position="294"/>
        <end position="311"/>
    </location>
</feature>
<dbReference type="PROSITE" id="PS51176">
    <property type="entry name" value="PDH_ADH"/>
    <property type="match status" value="1"/>
</dbReference>
<feature type="compositionally biased region" description="Low complexity" evidence="2">
    <location>
        <begin position="312"/>
        <end position="323"/>
    </location>
</feature>
<dbReference type="STRING" id="595528.A0A0D2X3C1"/>
<dbReference type="eggNOG" id="KOG2380">
    <property type="taxonomic scope" value="Eukaryota"/>
</dbReference>
<dbReference type="PANTHER" id="PTHR21363:SF0">
    <property type="entry name" value="PREPHENATE DEHYDROGENASE [NADP(+)]"/>
    <property type="match status" value="1"/>
</dbReference>
<dbReference type="GO" id="GO:0070403">
    <property type="term" value="F:NAD+ binding"/>
    <property type="evidence" value="ECO:0007669"/>
    <property type="project" value="TreeGrafter"/>
</dbReference>
<dbReference type="Gene3D" id="1.10.3660.10">
    <property type="entry name" value="6-phosphogluconate dehydrogenase C-terminal like domain"/>
    <property type="match status" value="2"/>
</dbReference>
<gene>
    <name evidence="4" type="ORF">CAOG_004746</name>
</gene>
<dbReference type="PhylomeDB" id="A0A0D2X3C1"/>
<keyword evidence="5" id="KW-1185">Reference proteome</keyword>
<dbReference type="OrthoDB" id="5399569at2759"/>
<dbReference type="SUPFAM" id="SSF51735">
    <property type="entry name" value="NAD(P)-binding Rossmann-fold domains"/>
    <property type="match status" value="1"/>
</dbReference>
<dbReference type="InterPro" id="IPR036291">
    <property type="entry name" value="NAD(P)-bd_dom_sf"/>
</dbReference>